<dbReference type="InterPro" id="IPR019087">
    <property type="entry name" value="Med15_N"/>
</dbReference>
<dbReference type="eggNOG" id="KOG4274">
    <property type="taxonomic scope" value="Eukaryota"/>
</dbReference>
<reference evidence="5" key="1">
    <citation type="submission" date="2025-08" db="UniProtKB">
        <authorList>
            <consortium name="Ensembl"/>
        </authorList>
    </citation>
    <scope>IDENTIFICATION</scope>
    <source>
        <strain evidence="5">Glennie</strain>
    </source>
</reference>
<feature type="region of interest" description="Disordered" evidence="3">
    <location>
        <begin position="218"/>
        <end position="239"/>
    </location>
</feature>
<accession>K7E9T9</accession>
<dbReference type="Proteomes" id="UP000002279">
    <property type="component" value="Unplaced"/>
</dbReference>
<dbReference type="GO" id="GO:0006355">
    <property type="term" value="P:regulation of DNA-templated transcription"/>
    <property type="evidence" value="ECO:0007669"/>
    <property type="project" value="InterPro"/>
</dbReference>
<name>K7E9T9_ORNAN</name>
<comment type="similarity">
    <text evidence="2">Belongs to the Mediator complex subunit 15 family.</text>
</comment>
<dbReference type="Pfam" id="PF09606">
    <property type="entry name" value="Med15_N"/>
    <property type="match status" value="1"/>
</dbReference>
<dbReference type="GO" id="GO:0003712">
    <property type="term" value="F:transcription coregulator activity"/>
    <property type="evidence" value="ECO:0007669"/>
    <property type="project" value="InterPro"/>
</dbReference>
<sequence length="239" mass="26123">MRKAGVAHSKSSKDMESHVFLKAKNREEYLSLVARIIIHFRDIPSPASLLTAQLQPQEVTSQQLQAAQQQHFINPHRLNQHQNRTPSDVVTGSGVGPAPSSPWPTGKDSVLQKALHRSFRLHLRGSPTVACTASGIRGLVGRGVSRRGAGASDTEAAGQDDDWRGAVFRQKLLSQIDPARATQHLMILPSPSRTLPQGLSLDHPTHQLSHLPHLTQCRPSHAPDSPLHPLTSPRTIPHL</sequence>
<dbReference type="AlphaFoldDB" id="K7E9T9"/>
<dbReference type="STRING" id="9258.ENSOANP00000030296"/>
<dbReference type="Gene3D" id="1.10.246.20">
    <property type="entry name" value="Coactivator CBP, KIX domain"/>
    <property type="match status" value="1"/>
</dbReference>
<comment type="function">
    <text evidence="2">Component of the Mediator complex, a coactivator involved in the regulated transcription of nearly all RNA polymerase II-dependent genes. Mediator functions as a bridge to convey information from gene-specific regulatory proteins to the basal RNA polymerase II transcription machinery. Mediator is recruited to promoters by direct interactions with regulatory proteins and serves as a scaffold for the assembly of a functional preinitiation complex with RNA polymerase II and the general transcription factors.</text>
</comment>
<keyword evidence="1 2" id="KW-0539">Nucleus</keyword>
<gene>
    <name evidence="2" type="primary">MED15</name>
</gene>
<keyword evidence="2" id="KW-0805">Transcription regulation</keyword>
<keyword evidence="2" id="KW-0804">Transcription</keyword>
<dbReference type="GO" id="GO:0005654">
    <property type="term" value="C:nucleoplasm"/>
    <property type="evidence" value="ECO:0007669"/>
    <property type="project" value="UniProtKB-ARBA"/>
</dbReference>
<proteinExistence type="inferred from homology"/>
<evidence type="ECO:0000256" key="1">
    <source>
        <dbReference type="ARBA" id="ARBA00023242"/>
    </source>
</evidence>
<comment type="subunit">
    <text evidence="2">Component of the Mediator complex, which is composed of MED1, MED4, MED6, MED7, MED8, MED9, MED10, MED11, MED12, MED13, MED13L, MED14, MED15, MED16, MED17, MED18, MED19, MED20, MED21, MED22, MED23, MED24, MED25, MED26, MED27, MED29, MED30, MED31, CCNC, CDK8 and CDC2L6/CDK11. The MED12, MED13, CCNC and CDK8 subunits form a distinct module termed the CDK8 module. Mediator containing the CDK8 module is less active than Mediator lacking this module in supporting transcriptional activation. Individual preparations of the Mediator complex lacking one or more distinct subunits have been variously termed ARC, CRSP, DRIP, PC2, SMCC and TRAP.</text>
</comment>
<keyword evidence="6" id="KW-1185">Reference proteome</keyword>
<dbReference type="GeneTree" id="ENSGT00730000111140"/>
<dbReference type="InParanoid" id="K7E9T9"/>
<organism evidence="5 6">
    <name type="scientific">Ornithorhynchus anatinus</name>
    <name type="common">Duckbill platypus</name>
    <dbReference type="NCBI Taxonomy" id="9258"/>
    <lineage>
        <taxon>Eukaryota</taxon>
        <taxon>Metazoa</taxon>
        <taxon>Chordata</taxon>
        <taxon>Craniata</taxon>
        <taxon>Vertebrata</taxon>
        <taxon>Euteleostomi</taxon>
        <taxon>Mammalia</taxon>
        <taxon>Monotremata</taxon>
        <taxon>Ornithorhynchidae</taxon>
        <taxon>Ornithorhynchus</taxon>
    </lineage>
</organism>
<evidence type="ECO:0000256" key="2">
    <source>
        <dbReference type="RuleBase" id="RU364148"/>
    </source>
</evidence>
<feature type="region of interest" description="Disordered" evidence="3">
    <location>
        <begin position="79"/>
        <end position="108"/>
    </location>
</feature>
<dbReference type="InterPro" id="IPR036529">
    <property type="entry name" value="KIX_dom_sf"/>
</dbReference>
<dbReference type="HOGENOM" id="CLU_1202265_0_0_1"/>
<feature type="domain" description="Mediator of RNA polymerase II transcription subunit 15 N-terminal" evidence="4">
    <location>
        <begin position="2"/>
        <end position="43"/>
    </location>
</feature>
<comment type="subcellular location">
    <subcellularLocation>
        <location evidence="2">Nucleus</location>
    </subcellularLocation>
</comment>
<dbReference type="PANTHER" id="PTHR31804:SF3">
    <property type="entry name" value="MEDIATOR OF RNA POLYMERASE II TRANSCRIPTION SUBUNIT 15"/>
    <property type="match status" value="1"/>
</dbReference>
<evidence type="ECO:0000313" key="6">
    <source>
        <dbReference type="Proteomes" id="UP000002279"/>
    </source>
</evidence>
<reference evidence="5" key="2">
    <citation type="submission" date="2025-09" db="UniProtKB">
        <authorList>
            <consortium name="Ensembl"/>
        </authorList>
    </citation>
    <scope>IDENTIFICATION</scope>
    <source>
        <strain evidence="5">Glennie</strain>
    </source>
</reference>
<evidence type="ECO:0000313" key="5">
    <source>
        <dbReference type="Ensembl" id="ENSOANP00000030296.2"/>
    </source>
</evidence>
<dbReference type="Bgee" id="ENSOANG00000028955">
    <property type="expression patterns" value="Expressed in heart and 6 other cell types or tissues"/>
</dbReference>
<dbReference type="PANTHER" id="PTHR31804">
    <property type="entry name" value="MEDIATOR OF RNA POLYMERASE II TRANSCRIPTION SUBUNIT 15"/>
    <property type="match status" value="1"/>
</dbReference>
<evidence type="ECO:0000259" key="4">
    <source>
        <dbReference type="Pfam" id="PF09606"/>
    </source>
</evidence>
<dbReference type="Ensembl" id="ENSOANT00000039535.2">
    <property type="protein sequence ID" value="ENSOANP00000030296.2"/>
    <property type="gene ID" value="ENSOANG00000028955.2"/>
</dbReference>
<feature type="compositionally biased region" description="Polar residues" evidence="3">
    <location>
        <begin position="80"/>
        <end position="90"/>
    </location>
</feature>
<keyword evidence="2" id="KW-0010">Activator</keyword>
<evidence type="ECO:0000256" key="3">
    <source>
        <dbReference type="SAM" id="MobiDB-lite"/>
    </source>
</evidence>
<protein>
    <recommendedName>
        <fullName evidence="2">Mediator of RNA polymerase II transcription subunit 15</fullName>
    </recommendedName>
    <alternativeName>
        <fullName evidence="2">Mediator complex subunit 15</fullName>
    </alternativeName>
</protein>